<keyword evidence="10" id="KW-1185">Reference proteome</keyword>
<reference evidence="9 10" key="1">
    <citation type="journal article" date="2018" name="Front. Microbiol.">
        <title>Hydrolytic Capabilities as a Key to Environmental Success: Chitinolytic and Cellulolytic Acidobacteria From Acidic Sub-arctic Soils and Boreal Peatlands.</title>
        <authorList>
            <person name="Belova S.E."/>
            <person name="Ravin N.V."/>
            <person name="Pankratov T.A."/>
            <person name="Rakitin A.L."/>
            <person name="Ivanova A.A."/>
            <person name="Beletsky A.V."/>
            <person name="Mardanov A.V."/>
            <person name="Sinninghe Damste J.S."/>
            <person name="Dedysh S.N."/>
        </authorList>
    </citation>
    <scope>NUCLEOTIDE SEQUENCE [LARGE SCALE GENOMIC DNA]</scope>
    <source>
        <strain evidence="9 10">SBC82</strain>
    </source>
</reference>
<evidence type="ECO:0000256" key="5">
    <source>
        <dbReference type="ARBA" id="ARBA00022777"/>
    </source>
</evidence>
<dbReference type="FunFam" id="1.10.510.10:FF:000021">
    <property type="entry name" value="Serine/threonine protein kinase"/>
    <property type="match status" value="1"/>
</dbReference>
<keyword evidence="2" id="KW-0723">Serine/threonine-protein kinase</keyword>
<gene>
    <name evidence="9" type="ORF">ACPOL_3212</name>
</gene>
<dbReference type="RefSeq" id="WP_114207703.1">
    <property type="nucleotide sequence ID" value="NZ_CP030840.1"/>
</dbReference>
<dbReference type="InterPro" id="IPR011009">
    <property type="entry name" value="Kinase-like_dom_sf"/>
</dbReference>
<evidence type="ECO:0000256" key="6">
    <source>
        <dbReference type="ARBA" id="ARBA00022840"/>
    </source>
</evidence>
<name>A0A2Z5G1A2_9BACT</name>
<dbReference type="PROSITE" id="PS00108">
    <property type="entry name" value="PROTEIN_KINASE_ST"/>
    <property type="match status" value="1"/>
</dbReference>
<dbReference type="SUPFAM" id="SSF56112">
    <property type="entry name" value="Protein kinase-like (PK-like)"/>
    <property type="match status" value="1"/>
</dbReference>
<dbReference type="GO" id="GO:0004674">
    <property type="term" value="F:protein serine/threonine kinase activity"/>
    <property type="evidence" value="ECO:0007669"/>
    <property type="project" value="UniProtKB-KW"/>
</dbReference>
<evidence type="ECO:0000256" key="2">
    <source>
        <dbReference type="ARBA" id="ARBA00022527"/>
    </source>
</evidence>
<keyword evidence="7" id="KW-0472">Membrane</keyword>
<dbReference type="KEGG" id="abas:ACPOL_3212"/>
<dbReference type="CDD" id="cd14014">
    <property type="entry name" value="STKc_PknB_like"/>
    <property type="match status" value="1"/>
</dbReference>
<dbReference type="InterPro" id="IPR008271">
    <property type="entry name" value="Ser/Thr_kinase_AS"/>
</dbReference>
<keyword evidence="7" id="KW-0812">Transmembrane</keyword>
<dbReference type="PROSITE" id="PS50011">
    <property type="entry name" value="PROTEIN_KINASE_DOM"/>
    <property type="match status" value="1"/>
</dbReference>
<evidence type="ECO:0000256" key="1">
    <source>
        <dbReference type="ARBA" id="ARBA00012513"/>
    </source>
</evidence>
<evidence type="ECO:0000256" key="3">
    <source>
        <dbReference type="ARBA" id="ARBA00022679"/>
    </source>
</evidence>
<accession>A0A2Z5G1A2</accession>
<organism evidence="9 10">
    <name type="scientific">Acidisarcina polymorpha</name>
    <dbReference type="NCBI Taxonomy" id="2211140"/>
    <lineage>
        <taxon>Bacteria</taxon>
        <taxon>Pseudomonadati</taxon>
        <taxon>Acidobacteriota</taxon>
        <taxon>Terriglobia</taxon>
        <taxon>Terriglobales</taxon>
        <taxon>Acidobacteriaceae</taxon>
        <taxon>Acidisarcina</taxon>
    </lineage>
</organism>
<keyword evidence="4" id="KW-0547">Nucleotide-binding</keyword>
<sequence>MNAIHAGDQLDHYRIEELVARSGMASIFRATDLNDGRKVAIKIPHPEMESDPLFYDRFKREEQIGQTMDHPGVMKVIKPASDSERSQVYMVMEWVDGRLLRNILSEHPKLPPERAVSITREILAALDYIHRHGVIHRDLKPENIMVVPGDPEHPGDKIKLIDFGLAGREGVRRLTFAKLTQVMGTPNYISPEQVKGKRGDARSDLYAVGVMLYEMLTGKLPFDGPNPFSIMNERLLNNPVPPRVHDPSISPELQEIVYRAMERDPQHRYPNAREFAHDLAHPEEVGIEDRAALKDWKQRREPWQKKAMLYAGLALIPIVIFGLLMWVAER</sequence>
<dbReference type="EC" id="2.7.11.1" evidence="1"/>
<evidence type="ECO:0000313" key="10">
    <source>
        <dbReference type="Proteomes" id="UP000253606"/>
    </source>
</evidence>
<evidence type="ECO:0000256" key="4">
    <source>
        <dbReference type="ARBA" id="ARBA00022741"/>
    </source>
</evidence>
<dbReference type="Pfam" id="PF00069">
    <property type="entry name" value="Pkinase"/>
    <property type="match status" value="1"/>
</dbReference>
<evidence type="ECO:0000256" key="7">
    <source>
        <dbReference type="SAM" id="Phobius"/>
    </source>
</evidence>
<keyword evidence="5 9" id="KW-0418">Kinase</keyword>
<protein>
    <recommendedName>
        <fullName evidence="1">non-specific serine/threonine protein kinase</fullName>
        <ecNumber evidence="1">2.7.11.1</ecNumber>
    </recommendedName>
</protein>
<dbReference type="InterPro" id="IPR000719">
    <property type="entry name" value="Prot_kinase_dom"/>
</dbReference>
<dbReference type="EMBL" id="CP030840">
    <property type="protein sequence ID" value="AXC12507.1"/>
    <property type="molecule type" value="Genomic_DNA"/>
</dbReference>
<dbReference type="Gene3D" id="1.10.510.10">
    <property type="entry name" value="Transferase(Phosphotransferase) domain 1"/>
    <property type="match status" value="1"/>
</dbReference>
<dbReference type="AlphaFoldDB" id="A0A2Z5G1A2"/>
<evidence type="ECO:0000313" key="9">
    <source>
        <dbReference type="EMBL" id="AXC12507.1"/>
    </source>
</evidence>
<dbReference type="OrthoDB" id="111294at2"/>
<keyword evidence="6" id="KW-0067">ATP-binding</keyword>
<dbReference type="PANTHER" id="PTHR43289">
    <property type="entry name" value="MITOGEN-ACTIVATED PROTEIN KINASE KINASE KINASE 20-RELATED"/>
    <property type="match status" value="1"/>
</dbReference>
<evidence type="ECO:0000259" key="8">
    <source>
        <dbReference type="PROSITE" id="PS50011"/>
    </source>
</evidence>
<feature type="domain" description="Protein kinase" evidence="8">
    <location>
        <begin position="13"/>
        <end position="280"/>
    </location>
</feature>
<proteinExistence type="predicted"/>
<dbReference type="Gene3D" id="3.30.200.20">
    <property type="entry name" value="Phosphorylase Kinase, domain 1"/>
    <property type="match status" value="1"/>
</dbReference>
<feature type="transmembrane region" description="Helical" evidence="7">
    <location>
        <begin position="307"/>
        <end position="328"/>
    </location>
</feature>
<dbReference type="SMART" id="SM00220">
    <property type="entry name" value="S_TKc"/>
    <property type="match status" value="1"/>
</dbReference>
<dbReference type="PANTHER" id="PTHR43289:SF6">
    <property type="entry name" value="SERINE_THREONINE-PROTEIN KINASE NEKL-3"/>
    <property type="match status" value="1"/>
</dbReference>
<keyword evidence="3" id="KW-0808">Transferase</keyword>
<dbReference type="GO" id="GO:0005524">
    <property type="term" value="F:ATP binding"/>
    <property type="evidence" value="ECO:0007669"/>
    <property type="project" value="UniProtKB-KW"/>
</dbReference>
<keyword evidence="7" id="KW-1133">Transmembrane helix</keyword>
<dbReference type="Proteomes" id="UP000253606">
    <property type="component" value="Chromosome"/>
</dbReference>